<name>A0ABS2YSW6_POLSE</name>
<organism evidence="2 3">
    <name type="scientific">Polypterus senegalus</name>
    <name type="common">Senegal bichir</name>
    <dbReference type="NCBI Taxonomy" id="55291"/>
    <lineage>
        <taxon>Eukaryota</taxon>
        <taxon>Metazoa</taxon>
        <taxon>Chordata</taxon>
        <taxon>Craniata</taxon>
        <taxon>Vertebrata</taxon>
        <taxon>Euteleostomi</taxon>
        <taxon>Actinopterygii</taxon>
        <taxon>Polypteriformes</taxon>
        <taxon>Polypteridae</taxon>
        <taxon>Polypterus</taxon>
    </lineage>
</organism>
<accession>A0ABS2YSW6</accession>
<reference evidence="2" key="1">
    <citation type="journal article" date="2021" name="Cell">
        <title>Tracing the genetic footprints of vertebrate landing in non-teleost ray-finned fishes.</title>
        <authorList>
            <person name="Bi X."/>
            <person name="Wang K."/>
            <person name="Yang L."/>
            <person name="Pan H."/>
            <person name="Jiang H."/>
            <person name="Wei Q."/>
            <person name="Fang M."/>
            <person name="Yu H."/>
            <person name="Zhu C."/>
            <person name="Cai Y."/>
            <person name="He Y."/>
            <person name="Gan X."/>
            <person name="Zeng H."/>
            <person name="Yu D."/>
            <person name="Zhu Y."/>
            <person name="Jiang H."/>
            <person name="Qiu Q."/>
            <person name="Yang H."/>
            <person name="Zhang Y.E."/>
            <person name="Wang W."/>
            <person name="Zhu M."/>
            <person name="He S."/>
            <person name="Zhang G."/>
        </authorList>
    </citation>
    <scope>NUCLEOTIDE SEQUENCE</scope>
    <source>
        <strain evidence="2">Bchr_001</strain>
    </source>
</reference>
<dbReference type="PANTHER" id="PTHR46532:SF11">
    <property type="entry name" value="DYNEIN AXONEMAL HEAVY CHAIN 12"/>
    <property type="match status" value="1"/>
</dbReference>
<dbReference type="Pfam" id="PF08385">
    <property type="entry name" value="DHC_N1"/>
    <property type="match status" value="1"/>
</dbReference>
<dbReference type="EMBL" id="JAAWVN010005196">
    <property type="protein sequence ID" value="MBN3289857.1"/>
    <property type="molecule type" value="Genomic_DNA"/>
</dbReference>
<feature type="domain" description="Dynein heavy chain tail" evidence="1">
    <location>
        <begin position="105"/>
        <end position="341"/>
    </location>
</feature>
<evidence type="ECO:0000259" key="1">
    <source>
        <dbReference type="Pfam" id="PF08385"/>
    </source>
</evidence>
<dbReference type="InterPro" id="IPR026983">
    <property type="entry name" value="DHC"/>
</dbReference>
<feature type="non-terminal residue" evidence="2">
    <location>
        <position position="391"/>
    </location>
</feature>
<comment type="caution">
    <text evidence="2">The sequence shown here is derived from an EMBL/GenBank/DDBJ whole genome shotgun (WGS) entry which is preliminary data.</text>
</comment>
<evidence type="ECO:0000313" key="3">
    <source>
        <dbReference type="Proteomes" id="UP001166052"/>
    </source>
</evidence>
<dbReference type="InterPro" id="IPR013594">
    <property type="entry name" value="Dynein_heavy_tail"/>
</dbReference>
<keyword evidence="3" id="KW-1185">Reference proteome</keyword>
<protein>
    <submittedName>
        <fullName evidence="2">DYH11 protein</fullName>
    </submittedName>
</protein>
<sequence>MKTCSHSSSSGLELEIPDLDFHISQIPLFQVLVPVLFSQKNHRKWPLFISQDVTRHVENLKNKIAVVKGQYSGRTVLPIPTVTSKIEDTQNEYIYKQDYSNTTVVHAIETMVISWTHQIRDLLKTDSAQPLLEGLNPNPKTELEFWKERKENMIYISNQLNSPIVQKMVRILAVSDSTYYPTFKEIFQDVSAALIEAQNIELHLRPLQKYIDLLLEEEFSNITDFFTPLFHVICLIWTHSKFYSIPARIVVLLQEFCNLLIDQTMVYLCPEDLLKGEAEEVLEKVQIAVATFTAFKESFLKHREKLPSYALSGEQFRPWDFHSQMVFARFNRFLGRLIEVQLIAVCNFFLERPAVKEVFDPCYPTLLLMVDEELDNCKQLYDSHIQQVLNL</sequence>
<evidence type="ECO:0000313" key="2">
    <source>
        <dbReference type="EMBL" id="MBN3289857.1"/>
    </source>
</evidence>
<feature type="non-terminal residue" evidence="2">
    <location>
        <position position="1"/>
    </location>
</feature>
<gene>
    <name evidence="2" type="primary">Dnah11_2</name>
    <name evidence="2" type="ORF">GTO92_0004823</name>
</gene>
<dbReference type="Proteomes" id="UP001166052">
    <property type="component" value="Unassembled WGS sequence"/>
</dbReference>
<dbReference type="PANTHER" id="PTHR46532">
    <property type="entry name" value="MALE FERTILITY FACTOR KL5"/>
    <property type="match status" value="1"/>
</dbReference>
<proteinExistence type="predicted"/>